<protein>
    <submittedName>
        <fullName evidence="1">Uncharacterized protein</fullName>
    </submittedName>
</protein>
<organism evidence="1">
    <name type="scientific">marine metagenome</name>
    <dbReference type="NCBI Taxonomy" id="408172"/>
    <lineage>
        <taxon>unclassified sequences</taxon>
        <taxon>metagenomes</taxon>
        <taxon>ecological metagenomes</taxon>
    </lineage>
</organism>
<sequence length="126" mass="14713">MKKTYYNIVFHNPEVKNDVGGLCEKAFALENELTKPQLSAAKKLFKQGKNPFIWIIEHKDLFFGKGIELLQITKETYKDCSNDKEFYHAMEKRFGYQVIDGCRVYDDHKDCVICDNIRAAAKKKKK</sequence>
<dbReference type="AlphaFoldDB" id="A0A383B159"/>
<reference evidence="1" key="1">
    <citation type="submission" date="2018-05" db="EMBL/GenBank/DDBJ databases">
        <authorList>
            <person name="Lanie J.A."/>
            <person name="Ng W.-L."/>
            <person name="Kazmierczak K.M."/>
            <person name="Andrzejewski T.M."/>
            <person name="Davidsen T.M."/>
            <person name="Wayne K.J."/>
            <person name="Tettelin H."/>
            <person name="Glass J.I."/>
            <person name="Rusch D."/>
            <person name="Podicherti R."/>
            <person name="Tsui H.-C.T."/>
            <person name="Winkler M.E."/>
        </authorList>
    </citation>
    <scope>NUCLEOTIDE SEQUENCE</scope>
</reference>
<name>A0A383B159_9ZZZZ</name>
<accession>A0A383B159</accession>
<dbReference type="EMBL" id="UINC01196695">
    <property type="protein sequence ID" value="SVE13817.1"/>
    <property type="molecule type" value="Genomic_DNA"/>
</dbReference>
<gene>
    <name evidence="1" type="ORF">METZ01_LOCUS466671</name>
</gene>
<proteinExistence type="predicted"/>
<evidence type="ECO:0000313" key="1">
    <source>
        <dbReference type="EMBL" id="SVE13817.1"/>
    </source>
</evidence>